<feature type="compositionally biased region" description="Low complexity" evidence="1">
    <location>
        <begin position="279"/>
        <end position="295"/>
    </location>
</feature>
<proteinExistence type="predicted"/>
<evidence type="ECO:0000313" key="2">
    <source>
        <dbReference type="EMBL" id="WEW59338.1"/>
    </source>
</evidence>
<evidence type="ECO:0000256" key="1">
    <source>
        <dbReference type="SAM" id="MobiDB-lite"/>
    </source>
</evidence>
<dbReference type="Proteomes" id="UP001219355">
    <property type="component" value="Chromosome 3"/>
</dbReference>
<gene>
    <name evidence="2" type="ORF">PRK78_004808</name>
</gene>
<reference evidence="2" key="1">
    <citation type="submission" date="2023-03" db="EMBL/GenBank/DDBJ databases">
        <title>Emydomyces testavorans Genome Sequence.</title>
        <authorList>
            <person name="Hoyer L."/>
        </authorList>
    </citation>
    <scope>NUCLEOTIDE SEQUENCE</scope>
    <source>
        <strain evidence="2">16-2883</strain>
    </source>
</reference>
<organism evidence="2 3">
    <name type="scientific">Emydomyces testavorans</name>
    <dbReference type="NCBI Taxonomy" id="2070801"/>
    <lineage>
        <taxon>Eukaryota</taxon>
        <taxon>Fungi</taxon>
        <taxon>Dikarya</taxon>
        <taxon>Ascomycota</taxon>
        <taxon>Pezizomycotina</taxon>
        <taxon>Eurotiomycetes</taxon>
        <taxon>Eurotiomycetidae</taxon>
        <taxon>Onygenales</taxon>
        <taxon>Nannizziopsiaceae</taxon>
        <taxon>Emydomyces</taxon>
    </lineage>
</organism>
<sequence length="310" mass="35100">MDEGFKQRLRDNYWYLRELFASSLKLDHIYLNDGDLKKYGIKVSQLSLSEEEAKTSQAVHFFKPLPSKDFEKLYLSPFTLPPYEPECGICNALGLANHVLESLGDTIPIEKRPSKKKFSVLTCTVWDLAGYGLRTADGLCETRGKMATDYEWRIHQVLSAAGTNEPHIVLFSVHNLVPEANQELTLTRGEITLLLRMILERMESASDGECEIFPVLMVSLFLRHVRLVQAYFDGEFLHMKIAPFINLTTYDKGKVDLLLRHILGNPVGNTRMPTKSVLPNTQTPAQAQAQPNPAQKSTTKTKIQSRPAHR</sequence>
<protein>
    <submittedName>
        <fullName evidence="2">Uncharacterized protein</fullName>
    </submittedName>
</protein>
<evidence type="ECO:0000313" key="3">
    <source>
        <dbReference type="Proteomes" id="UP001219355"/>
    </source>
</evidence>
<accession>A0AAF0IJI8</accession>
<name>A0AAF0IJI8_9EURO</name>
<dbReference type="AlphaFoldDB" id="A0AAF0IJI8"/>
<dbReference type="EMBL" id="CP120629">
    <property type="protein sequence ID" value="WEW59338.1"/>
    <property type="molecule type" value="Genomic_DNA"/>
</dbReference>
<keyword evidence="3" id="KW-1185">Reference proteome</keyword>
<feature type="region of interest" description="Disordered" evidence="1">
    <location>
        <begin position="270"/>
        <end position="310"/>
    </location>
</feature>